<feature type="region of interest" description="Disordered" evidence="1">
    <location>
        <begin position="74"/>
        <end position="133"/>
    </location>
</feature>
<organism evidence="3 4">
    <name type="scientific">Thiohalocapsa marina</name>
    <dbReference type="NCBI Taxonomy" id="424902"/>
    <lineage>
        <taxon>Bacteria</taxon>
        <taxon>Pseudomonadati</taxon>
        <taxon>Pseudomonadota</taxon>
        <taxon>Gammaproteobacteria</taxon>
        <taxon>Chromatiales</taxon>
        <taxon>Chromatiaceae</taxon>
        <taxon>Thiohalocapsa</taxon>
    </lineage>
</organism>
<accession>A0A5M8FFL1</accession>
<keyword evidence="2" id="KW-0812">Transmembrane</keyword>
<feature type="compositionally biased region" description="Polar residues" evidence="1">
    <location>
        <begin position="77"/>
        <end position="93"/>
    </location>
</feature>
<evidence type="ECO:0000313" key="3">
    <source>
        <dbReference type="EMBL" id="KAA6181831.1"/>
    </source>
</evidence>
<evidence type="ECO:0000256" key="2">
    <source>
        <dbReference type="SAM" id="Phobius"/>
    </source>
</evidence>
<keyword evidence="4" id="KW-1185">Reference proteome</keyword>
<feature type="compositionally biased region" description="Low complexity" evidence="1">
    <location>
        <begin position="100"/>
        <end position="114"/>
    </location>
</feature>
<dbReference type="RefSeq" id="WP_150094937.1">
    <property type="nucleotide sequence ID" value="NZ_VWXX01000061.1"/>
</dbReference>
<keyword evidence="2" id="KW-1133">Transmembrane helix</keyword>
<proteinExistence type="predicted"/>
<keyword evidence="2" id="KW-0472">Membrane</keyword>
<feature type="transmembrane region" description="Helical" evidence="2">
    <location>
        <begin position="9"/>
        <end position="32"/>
    </location>
</feature>
<sequence length="133" mass="14039">MAALLANPWLWRSVGAVLMALELLLSGLYLLWARLGALVVGLLLALFPDLPVPAQLLLFALTMPSVCSRRAKRALAPQTSPTVTSASRRSMSGSGCWRRSQSGIGSGASSQADGMVSLRRPAQNGRENASPPP</sequence>
<gene>
    <name evidence="3" type="ORF">F2Q65_18820</name>
</gene>
<protein>
    <submittedName>
        <fullName evidence="3">Uncharacterized protein</fullName>
    </submittedName>
</protein>
<feature type="transmembrane region" description="Helical" evidence="2">
    <location>
        <begin position="38"/>
        <end position="63"/>
    </location>
</feature>
<dbReference type="EMBL" id="VWXX01000061">
    <property type="protein sequence ID" value="KAA6181831.1"/>
    <property type="molecule type" value="Genomic_DNA"/>
</dbReference>
<name>A0A5M8FFL1_9GAMM</name>
<evidence type="ECO:0000256" key="1">
    <source>
        <dbReference type="SAM" id="MobiDB-lite"/>
    </source>
</evidence>
<dbReference type="AlphaFoldDB" id="A0A5M8FFL1"/>
<evidence type="ECO:0000313" key="4">
    <source>
        <dbReference type="Proteomes" id="UP000322981"/>
    </source>
</evidence>
<comment type="caution">
    <text evidence="3">The sequence shown here is derived from an EMBL/GenBank/DDBJ whole genome shotgun (WGS) entry which is preliminary data.</text>
</comment>
<reference evidence="3 4" key="1">
    <citation type="submission" date="2019-09" db="EMBL/GenBank/DDBJ databases">
        <title>Whole-genome sequence of the purple sulfur bacterium Thiohalocapsa marina DSM 19078.</title>
        <authorList>
            <person name="Kyndt J.A."/>
            <person name="Meyer T.E."/>
        </authorList>
    </citation>
    <scope>NUCLEOTIDE SEQUENCE [LARGE SCALE GENOMIC DNA]</scope>
    <source>
        <strain evidence="3 4">DSM 19078</strain>
    </source>
</reference>
<dbReference type="Proteomes" id="UP000322981">
    <property type="component" value="Unassembled WGS sequence"/>
</dbReference>